<dbReference type="GO" id="GO:0061771">
    <property type="term" value="P:response to caloric restriction"/>
    <property type="evidence" value="ECO:0007669"/>
    <property type="project" value="EnsemblMetazoa"/>
</dbReference>
<dbReference type="Proteomes" id="UP000005237">
    <property type="component" value="Unassembled WGS sequence"/>
</dbReference>
<sequence>MYAKLILVFVSLVAFQSQIGTALYLKRAEFEDPRMFSASFGKRSTVFAPELEDVPIQKYHAIRLQRRDDFDDPRLLSMAFGKRSYLPTLEDLHRYTIYDKRGADLDDPRFFSGAFGRK</sequence>
<name>A0A8R1EFR9_CAEJA</name>
<dbReference type="AlphaFoldDB" id="A0A8R1EFR9"/>
<feature type="chain" id="PRO_5035894473" evidence="1">
    <location>
        <begin position="23"/>
        <end position="118"/>
    </location>
</feature>
<dbReference type="GO" id="GO:1901562">
    <property type="term" value="P:response to paraquat"/>
    <property type="evidence" value="ECO:0007669"/>
    <property type="project" value="EnsemblMetazoa"/>
</dbReference>
<dbReference type="EnsemblMetazoa" id="CJA32708.1">
    <property type="protein sequence ID" value="CJA32708.1"/>
    <property type="gene ID" value="WBGene00208555"/>
</dbReference>
<evidence type="ECO:0000313" key="2">
    <source>
        <dbReference type="EnsemblMetazoa" id="CJA32708.1"/>
    </source>
</evidence>
<accession>A0A8R1EFR9</accession>
<keyword evidence="3" id="KW-1185">Reference proteome</keyword>
<reference evidence="2" key="2">
    <citation type="submission" date="2022-06" db="UniProtKB">
        <authorList>
            <consortium name="EnsemblMetazoa"/>
        </authorList>
    </citation>
    <scope>IDENTIFICATION</scope>
    <source>
        <strain evidence="2">DF5081</strain>
    </source>
</reference>
<dbReference type="GO" id="GO:1901046">
    <property type="term" value="P:positive regulation of egg-laying behavior"/>
    <property type="evidence" value="ECO:0007669"/>
    <property type="project" value="EnsemblMetazoa"/>
</dbReference>
<organism evidence="2 3">
    <name type="scientific">Caenorhabditis japonica</name>
    <dbReference type="NCBI Taxonomy" id="281687"/>
    <lineage>
        <taxon>Eukaryota</taxon>
        <taxon>Metazoa</taxon>
        <taxon>Ecdysozoa</taxon>
        <taxon>Nematoda</taxon>
        <taxon>Chromadorea</taxon>
        <taxon>Rhabditida</taxon>
        <taxon>Rhabditina</taxon>
        <taxon>Rhabditomorpha</taxon>
        <taxon>Rhabditoidea</taxon>
        <taxon>Rhabditidae</taxon>
        <taxon>Peloderinae</taxon>
        <taxon>Caenorhabditis</taxon>
    </lineage>
</organism>
<proteinExistence type="predicted"/>
<feature type="signal peptide" evidence="1">
    <location>
        <begin position="1"/>
        <end position="22"/>
    </location>
</feature>
<reference evidence="3" key="1">
    <citation type="submission" date="2010-08" db="EMBL/GenBank/DDBJ databases">
        <authorList>
            <consortium name="Caenorhabditis japonica Sequencing Consortium"/>
            <person name="Wilson R.K."/>
        </authorList>
    </citation>
    <scope>NUCLEOTIDE SEQUENCE [LARGE SCALE GENOMIC DNA]</scope>
    <source>
        <strain evidence="3">DF5081</strain>
    </source>
</reference>
<protein>
    <submittedName>
        <fullName evidence="2">Uncharacterized protein</fullName>
    </submittedName>
</protein>
<evidence type="ECO:0000313" key="3">
    <source>
        <dbReference type="Proteomes" id="UP000005237"/>
    </source>
</evidence>
<evidence type="ECO:0000256" key="1">
    <source>
        <dbReference type="SAM" id="SignalP"/>
    </source>
</evidence>
<dbReference type="GO" id="GO:0008340">
    <property type="term" value="P:determination of adult lifespan"/>
    <property type="evidence" value="ECO:0007669"/>
    <property type="project" value="EnsemblMetazoa"/>
</dbReference>
<keyword evidence="1" id="KW-0732">Signal</keyword>